<dbReference type="EMBL" id="SGWY01000002">
    <property type="protein sequence ID" value="RZS65916.1"/>
    <property type="molecule type" value="Genomic_DNA"/>
</dbReference>
<dbReference type="AlphaFoldDB" id="A0A4Q7MCW3"/>
<dbReference type="RefSeq" id="WP_130352562.1">
    <property type="nucleotide sequence ID" value="NZ_SGWY01000002.1"/>
</dbReference>
<feature type="compositionally biased region" description="Basic and acidic residues" evidence="1">
    <location>
        <begin position="1"/>
        <end position="11"/>
    </location>
</feature>
<keyword evidence="3" id="KW-1185">Reference proteome</keyword>
<evidence type="ECO:0000313" key="2">
    <source>
        <dbReference type="EMBL" id="RZS65916.1"/>
    </source>
</evidence>
<protein>
    <submittedName>
        <fullName evidence="2">Uncharacterized protein</fullName>
    </submittedName>
</protein>
<gene>
    <name evidence="2" type="ORF">EV187_1622</name>
</gene>
<dbReference type="OrthoDB" id="5003438at2"/>
<sequence>MTRTEPARADEASAPSHSQTGILQPVLHPGEVDGLVDRIIADELAAMRTAFGEGAEYAVTHMESPRERTLHRLECPALEPFLDRHSQWTEHHRRRLTMNPGHRLSVPALVTRQSARGLSGVRSCKVCWPNVHGSDPRPLRRLKARGLRAHHVGHMLATEDGGSLGTIVRSALQTGADLFGVKQDSVEVVTSARTLWYSASEHVFIWDLPTDEETIRRKTELLHRLGSNVTPAAWIH</sequence>
<organism evidence="2 3">
    <name type="scientific">Agromyces ramosus</name>
    <dbReference type="NCBI Taxonomy" id="33879"/>
    <lineage>
        <taxon>Bacteria</taxon>
        <taxon>Bacillati</taxon>
        <taxon>Actinomycetota</taxon>
        <taxon>Actinomycetes</taxon>
        <taxon>Micrococcales</taxon>
        <taxon>Microbacteriaceae</taxon>
        <taxon>Agromyces</taxon>
    </lineage>
</organism>
<comment type="caution">
    <text evidence="2">The sequence shown here is derived from an EMBL/GenBank/DDBJ whole genome shotgun (WGS) entry which is preliminary data.</text>
</comment>
<evidence type="ECO:0000313" key="3">
    <source>
        <dbReference type="Proteomes" id="UP000293289"/>
    </source>
</evidence>
<proteinExistence type="predicted"/>
<name>A0A4Q7MCW3_9MICO</name>
<accession>A0A4Q7MCW3</accession>
<dbReference type="Proteomes" id="UP000293289">
    <property type="component" value="Unassembled WGS sequence"/>
</dbReference>
<reference evidence="2 3" key="1">
    <citation type="submission" date="2019-02" db="EMBL/GenBank/DDBJ databases">
        <title>Genomic Encyclopedia of Type Strains, Phase IV (KMG-IV): sequencing the most valuable type-strain genomes for metagenomic binning, comparative biology and taxonomic classification.</title>
        <authorList>
            <person name="Goeker M."/>
        </authorList>
    </citation>
    <scope>NUCLEOTIDE SEQUENCE [LARGE SCALE GENOMIC DNA]</scope>
    <source>
        <strain evidence="2 3">DSM 43045</strain>
    </source>
</reference>
<evidence type="ECO:0000256" key="1">
    <source>
        <dbReference type="SAM" id="MobiDB-lite"/>
    </source>
</evidence>
<feature type="region of interest" description="Disordered" evidence="1">
    <location>
        <begin position="1"/>
        <end position="24"/>
    </location>
</feature>